<organism evidence="4 5">
    <name type="scientific">Pricia antarctica</name>
    <dbReference type="NCBI Taxonomy" id="641691"/>
    <lineage>
        <taxon>Bacteria</taxon>
        <taxon>Pseudomonadati</taxon>
        <taxon>Bacteroidota</taxon>
        <taxon>Flavobacteriia</taxon>
        <taxon>Flavobacteriales</taxon>
        <taxon>Flavobacteriaceae</taxon>
        <taxon>Pricia</taxon>
    </lineage>
</organism>
<proteinExistence type="predicted"/>
<dbReference type="InterPro" id="IPR011004">
    <property type="entry name" value="Trimer_LpxA-like_sf"/>
</dbReference>
<reference evidence="4 5" key="1">
    <citation type="submission" date="2016-10" db="EMBL/GenBank/DDBJ databases">
        <authorList>
            <person name="de Groot N.N."/>
        </authorList>
    </citation>
    <scope>NUCLEOTIDE SEQUENCE [LARGE SCALE GENOMIC DNA]</scope>
    <source>
        <strain evidence="4 5">DSM 23421</strain>
    </source>
</reference>
<dbReference type="NCBIfam" id="NF041874">
    <property type="entry name" value="EPS_EpsC"/>
    <property type="match status" value="1"/>
</dbReference>
<keyword evidence="1" id="KW-0028">Amino-acid biosynthesis</keyword>
<accession>A0A1G7BRE8</accession>
<dbReference type="Gene3D" id="2.160.10.10">
    <property type="entry name" value="Hexapeptide repeat proteins"/>
    <property type="match status" value="1"/>
</dbReference>
<gene>
    <name evidence="4" type="ORF">SAMN05421636_104250</name>
</gene>
<evidence type="ECO:0000256" key="2">
    <source>
        <dbReference type="ARBA" id="ARBA00022679"/>
    </source>
</evidence>
<dbReference type="PANTHER" id="PTHR42811">
    <property type="entry name" value="SERINE ACETYLTRANSFERASE"/>
    <property type="match status" value="1"/>
</dbReference>
<sequence length="290" mass="32555">MIFALKLTHEDGAHLNLWLILTTQHGNMTQQSIIDKINRHKKQPNLRYVLKQQTEDFTNTLFYTLFDIDTPVEKNLGLLETQFDALVDLACWDVDKSCKKIWDSYVEKLPEILRRLNLDAEATVNCDPASLSIEEVYMAYPGFYAIAIYRLAHELYAEGFPLVPRLMTEYAHRQTGVDINPGAQIGDSFHIDHGTGVVIGETAIIKNHVKIYQGVTLGGLYVAKHLQKTKRHPTIEDKVTIYANATILGGDTIIGKNSVIGGNAWLTASVPKNSTVFHTPEIKIKTLPNV</sequence>
<dbReference type="EMBL" id="FNAO01000004">
    <property type="protein sequence ID" value="SDE29220.1"/>
    <property type="molecule type" value="Genomic_DNA"/>
</dbReference>
<dbReference type="STRING" id="641691.SAMN05421636_104250"/>
<dbReference type="SUPFAM" id="SSF51161">
    <property type="entry name" value="Trimeric LpxA-like enzymes"/>
    <property type="match status" value="1"/>
</dbReference>
<evidence type="ECO:0000256" key="1">
    <source>
        <dbReference type="ARBA" id="ARBA00022605"/>
    </source>
</evidence>
<evidence type="ECO:0000256" key="3">
    <source>
        <dbReference type="ARBA" id="ARBA00023315"/>
    </source>
</evidence>
<dbReference type="GO" id="GO:0016746">
    <property type="term" value="F:acyltransferase activity"/>
    <property type="evidence" value="ECO:0007669"/>
    <property type="project" value="UniProtKB-KW"/>
</dbReference>
<dbReference type="GO" id="GO:0008652">
    <property type="term" value="P:amino acid biosynthetic process"/>
    <property type="evidence" value="ECO:0007669"/>
    <property type="project" value="UniProtKB-KW"/>
</dbReference>
<dbReference type="Gene3D" id="1.10.3130.10">
    <property type="entry name" value="serine acetyltransferase, domain 1"/>
    <property type="match status" value="1"/>
</dbReference>
<dbReference type="InterPro" id="IPR053376">
    <property type="entry name" value="Serine_acetyltransferase"/>
</dbReference>
<keyword evidence="5" id="KW-1185">Reference proteome</keyword>
<dbReference type="AlphaFoldDB" id="A0A1G7BRE8"/>
<dbReference type="CDD" id="cd03354">
    <property type="entry name" value="LbH_SAT"/>
    <property type="match status" value="1"/>
</dbReference>
<keyword evidence="3" id="KW-0012">Acyltransferase</keyword>
<name>A0A1G7BRE8_9FLAO</name>
<dbReference type="InterPro" id="IPR045304">
    <property type="entry name" value="LbH_SAT"/>
</dbReference>
<evidence type="ECO:0000313" key="4">
    <source>
        <dbReference type="EMBL" id="SDE29220.1"/>
    </source>
</evidence>
<dbReference type="InterPro" id="IPR042122">
    <property type="entry name" value="Ser_AcTrfase_N_sf"/>
</dbReference>
<dbReference type="Proteomes" id="UP000199109">
    <property type="component" value="Unassembled WGS sequence"/>
</dbReference>
<evidence type="ECO:0000313" key="5">
    <source>
        <dbReference type="Proteomes" id="UP000199109"/>
    </source>
</evidence>
<protein>
    <submittedName>
        <fullName evidence="4">Serine O-acetyltransferase</fullName>
    </submittedName>
</protein>
<keyword evidence="2 4" id="KW-0808">Transferase</keyword>